<keyword evidence="2 5" id="KW-0812">Transmembrane</keyword>
<organism evidence="6 7">
    <name type="scientific">Drosophila ananassae</name>
    <name type="common">Fruit fly</name>
    <dbReference type="NCBI Taxonomy" id="7217"/>
    <lineage>
        <taxon>Eukaryota</taxon>
        <taxon>Metazoa</taxon>
        <taxon>Ecdysozoa</taxon>
        <taxon>Arthropoda</taxon>
        <taxon>Hexapoda</taxon>
        <taxon>Insecta</taxon>
        <taxon>Pterygota</taxon>
        <taxon>Neoptera</taxon>
        <taxon>Endopterygota</taxon>
        <taxon>Diptera</taxon>
        <taxon>Brachycera</taxon>
        <taxon>Muscomorpha</taxon>
        <taxon>Ephydroidea</taxon>
        <taxon>Drosophilidae</taxon>
        <taxon>Drosophila</taxon>
        <taxon>Sophophora</taxon>
    </lineage>
</organism>
<evidence type="ECO:0000256" key="3">
    <source>
        <dbReference type="ARBA" id="ARBA00022989"/>
    </source>
</evidence>
<keyword evidence="4 5" id="KW-0472">Membrane</keyword>
<dbReference type="InParanoid" id="B3M591"/>
<dbReference type="AlphaFoldDB" id="B3M591"/>
<dbReference type="eggNOG" id="KOG0254">
    <property type="taxonomic scope" value="Eukaryota"/>
</dbReference>
<dbReference type="GeneID" id="6506484"/>
<feature type="transmembrane region" description="Helical" evidence="5">
    <location>
        <begin position="284"/>
        <end position="302"/>
    </location>
</feature>
<accession>B3M591</accession>
<dbReference type="Proteomes" id="UP000007801">
    <property type="component" value="Unassembled WGS sequence"/>
</dbReference>
<dbReference type="PANTHER" id="PTHR23529">
    <property type="entry name" value="GH19118P-RELATED"/>
    <property type="match status" value="1"/>
</dbReference>
<protein>
    <recommendedName>
        <fullName evidence="8">Major facilitator superfamily (MFS) profile domain-containing protein</fullName>
    </recommendedName>
</protein>
<dbReference type="Pfam" id="PF00083">
    <property type="entry name" value="Sugar_tr"/>
    <property type="match status" value="1"/>
</dbReference>
<reference evidence="6 7" key="1">
    <citation type="journal article" date="2007" name="Nature">
        <title>Evolution of genes and genomes on the Drosophila phylogeny.</title>
        <authorList>
            <consortium name="Drosophila 12 Genomes Consortium"/>
            <person name="Clark A.G."/>
            <person name="Eisen M.B."/>
            <person name="Smith D.R."/>
            <person name="Bergman C.M."/>
            <person name="Oliver B."/>
            <person name="Markow T.A."/>
            <person name="Kaufman T.C."/>
            <person name="Kellis M."/>
            <person name="Gelbart W."/>
            <person name="Iyer V.N."/>
            <person name="Pollard D.A."/>
            <person name="Sackton T.B."/>
            <person name="Larracuente A.M."/>
            <person name="Singh N.D."/>
            <person name="Abad J.P."/>
            <person name="Abt D.N."/>
            <person name="Adryan B."/>
            <person name="Aguade M."/>
            <person name="Akashi H."/>
            <person name="Anderson W.W."/>
            <person name="Aquadro C.F."/>
            <person name="Ardell D.H."/>
            <person name="Arguello R."/>
            <person name="Artieri C.G."/>
            <person name="Barbash D.A."/>
            <person name="Barker D."/>
            <person name="Barsanti P."/>
            <person name="Batterham P."/>
            <person name="Batzoglou S."/>
            <person name="Begun D."/>
            <person name="Bhutkar A."/>
            <person name="Blanco E."/>
            <person name="Bosak S.A."/>
            <person name="Bradley R.K."/>
            <person name="Brand A.D."/>
            <person name="Brent M.R."/>
            <person name="Brooks A.N."/>
            <person name="Brown R.H."/>
            <person name="Butlin R.K."/>
            <person name="Caggese C."/>
            <person name="Calvi B.R."/>
            <person name="Bernardo de Carvalho A."/>
            <person name="Caspi A."/>
            <person name="Castrezana S."/>
            <person name="Celniker S.E."/>
            <person name="Chang J.L."/>
            <person name="Chapple C."/>
            <person name="Chatterji S."/>
            <person name="Chinwalla A."/>
            <person name="Civetta A."/>
            <person name="Clifton S.W."/>
            <person name="Comeron J.M."/>
            <person name="Costello J.C."/>
            <person name="Coyne J.A."/>
            <person name="Daub J."/>
            <person name="David R.G."/>
            <person name="Delcher A.L."/>
            <person name="Delehaunty K."/>
            <person name="Do C.B."/>
            <person name="Ebling H."/>
            <person name="Edwards K."/>
            <person name="Eickbush T."/>
            <person name="Evans J.D."/>
            <person name="Filipski A."/>
            <person name="Findeiss S."/>
            <person name="Freyhult E."/>
            <person name="Fulton L."/>
            <person name="Fulton R."/>
            <person name="Garcia A.C."/>
            <person name="Gardiner A."/>
            <person name="Garfield D.A."/>
            <person name="Garvin B.E."/>
            <person name="Gibson G."/>
            <person name="Gilbert D."/>
            <person name="Gnerre S."/>
            <person name="Godfrey J."/>
            <person name="Good R."/>
            <person name="Gotea V."/>
            <person name="Gravely B."/>
            <person name="Greenberg A.J."/>
            <person name="Griffiths-Jones S."/>
            <person name="Gross S."/>
            <person name="Guigo R."/>
            <person name="Gustafson E.A."/>
            <person name="Haerty W."/>
            <person name="Hahn M.W."/>
            <person name="Halligan D.L."/>
            <person name="Halpern A.L."/>
            <person name="Halter G.M."/>
            <person name="Han M.V."/>
            <person name="Heger A."/>
            <person name="Hillier L."/>
            <person name="Hinrichs A.S."/>
            <person name="Holmes I."/>
            <person name="Hoskins R.A."/>
            <person name="Hubisz M.J."/>
            <person name="Hultmark D."/>
            <person name="Huntley M.A."/>
            <person name="Jaffe D.B."/>
            <person name="Jagadeeshan S."/>
            <person name="Jeck W.R."/>
            <person name="Johnson J."/>
            <person name="Jones C.D."/>
            <person name="Jordan W.C."/>
            <person name="Karpen G.H."/>
            <person name="Kataoka E."/>
            <person name="Keightley P.D."/>
            <person name="Kheradpour P."/>
            <person name="Kirkness E.F."/>
            <person name="Koerich L.B."/>
            <person name="Kristiansen K."/>
            <person name="Kudrna D."/>
            <person name="Kulathinal R.J."/>
            <person name="Kumar S."/>
            <person name="Kwok R."/>
            <person name="Lander E."/>
            <person name="Langley C.H."/>
            <person name="Lapoint R."/>
            <person name="Lazzaro B.P."/>
            <person name="Lee S.J."/>
            <person name="Levesque L."/>
            <person name="Li R."/>
            <person name="Lin C.F."/>
            <person name="Lin M.F."/>
            <person name="Lindblad-Toh K."/>
            <person name="Llopart A."/>
            <person name="Long M."/>
            <person name="Low L."/>
            <person name="Lozovsky E."/>
            <person name="Lu J."/>
            <person name="Luo M."/>
            <person name="Machado C.A."/>
            <person name="Makalowski W."/>
            <person name="Marzo M."/>
            <person name="Matsuda M."/>
            <person name="Matzkin L."/>
            <person name="McAllister B."/>
            <person name="McBride C.S."/>
            <person name="McKernan B."/>
            <person name="McKernan K."/>
            <person name="Mendez-Lago M."/>
            <person name="Minx P."/>
            <person name="Mollenhauer M.U."/>
            <person name="Montooth K."/>
            <person name="Mount S.M."/>
            <person name="Mu X."/>
            <person name="Myers E."/>
            <person name="Negre B."/>
            <person name="Newfeld S."/>
            <person name="Nielsen R."/>
            <person name="Noor M.A."/>
            <person name="O'Grady P."/>
            <person name="Pachter L."/>
            <person name="Papaceit M."/>
            <person name="Parisi M.J."/>
            <person name="Parisi M."/>
            <person name="Parts L."/>
            <person name="Pedersen J.S."/>
            <person name="Pesole G."/>
            <person name="Phillippy A.M."/>
            <person name="Ponting C.P."/>
            <person name="Pop M."/>
            <person name="Porcelli D."/>
            <person name="Powell J.R."/>
            <person name="Prohaska S."/>
            <person name="Pruitt K."/>
            <person name="Puig M."/>
            <person name="Quesneville H."/>
            <person name="Ram K.R."/>
            <person name="Rand D."/>
            <person name="Rasmussen M.D."/>
            <person name="Reed L.K."/>
            <person name="Reenan R."/>
            <person name="Reily A."/>
            <person name="Remington K.A."/>
            <person name="Rieger T.T."/>
            <person name="Ritchie M.G."/>
            <person name="Robin C."/>
            <person name="Rogers Y.H."/>
            <person name="Rohde C."/>
            <person name="Rozas J."/>
            <person name="Rubenfield M.J."/>
            <person name="Ruiz A."/>
            <person name="Russo S."/>
            <person name="Salzberg S.L."/>
            <person name="Sanchez-Gracia A."/>
            <person name="Saranga D.J."/>
            <person name="Sato H."/>
            <person name="Schaeffer S.W."/>
            <person name="Schatz M.C."/>
            <person name="Schlenke T."/>
            <person name="Schwartz R."/>
            <person name="Segarra C."/>
            <person name="Singh R.S."/>
            <person name="Sirot L."/>
            <person name="Sirota M."/>
            <person name="Sisneros N.B."/>
            <person name="Smith C.D."/>
            <person name="Smith T.F."/>
            <person name="Spieth J."/>
            <person name="Stage D.E."/>
            <person name="Stark A."/>
            <person name="Stephan W."/>
            <person name="Strausberg R.L."/>
            <person name="Strempel S."/>
            <person name="Sturgill D."/>
            <person name="Sutton G."/>
            <person name="Sutton G.G."/>
            <person name="Tao W."/>
            <person name="Teichmann S."/>
            <person name="Tobari Y.N."/>
            <person name="Tomimura Y."/>
            <person name="Tsolas J.M."/>
            <person name="Valente V.L."/>
            <person name="Venter E."/>
            <person name="Venter J.C."/>
            <person name="Vicario S."/>
            <person name="Vieira F.G."/>
            <person name="Vilella A.J."/>
            <person name="Villasante A."/>
            <person name="Walenz B."/>
            <person name="Wang J."/>
            <person name="Wasserman M."/>
            <person name="Watts T."/>
            <person name="Wilson D."/>
            <person name="Wilson R.K."/>
            <person name="Wing R.A."/>
            <person name="Wolfner M.F."/>
            <person name="Wong A."/>
            <person name="Wong G.K."/>
            <person name="Wu C.I."/>
            <person name="Wu G."/>
            <person name="Yamamoto D."/>
            <person name="Yang H.P."/>
            <person name="Yang S.P."/>
            <person name="Yorke J.A."/>
            <person name="Yoshida K."/>
            <person name="Zdobnov E."/>
            <person name="Zhang P."/>
            <person name="Zhang Y."/>
            <person name="Zimin A.V."/>
            <person name="Baldwin J."/>
            <person name="Abdouelleil A."/>
            <person name="Abdulkadir J."/>
            <person name="Abebe A."/>
            <person name="Abera B."/>
            <person name="Abreu J."/>
            <person name="Acer S.C."/>
            <person name="Aftuck L."/>
            <person name="Alexander A."/>
            <person name="An P."/>
            <person name="Anderson E."/>
            <person name="Anderson S."/>
            <person name="Arachi H."/>
            <person name="Azer M."/>
            <person name="Bachantsang P."/>
            <person name="Barry A."/>
            <person name="Bayul T."/>
            <person name="Berlin A."/>
            <person name="Bessette D."/>
            <person name="Bloom T."/>
            <person name="Blye J."/>
            <person name="Boguslavskiy L."/>
            <person name="Bonnet C."/>
            <person name="Boukhgalter B."/>
            <person name="Bourzgui I."/>
            <person name="Brown A."/>
            <person name="Cahill P."/>
            <person name="Channer S."/>
            <person name="Cheshatsang Y."/>
            <person name="Chuda L."/>
            <person name="Citroen M."/>
            <person name="Collymore A."/>
            <person name="Cooke P."/>
            <person name="Costello M."/>
            <person name="D'Aco K."/>
            <person name="Daza R."/>
            <person name="De Haan G."/>
            <person name="DeGray S."/>
            <person name="DeMaso C."/>
            <person name="Dhargay N."/>
            <person name="Dooley K."/>
            <person name="Dooley E."/>
            <person name="Doricent M."/>
            <person name="Dorje P."/>
            <person name="Dorjee K."/>
            <person name="Dupes A."/>
            <person name="Elong R."/>
            <person name="Falk J."/>
            <person name="Farina A."/>
            <person name="Faro S."/>
            <person name="Ferguson D."/>
            <person name="Fisher S."/>
            <person name="Foley C.D."/>
            <person name="Franke A."/>
            <person name="Friedrich D."/>
            <person name="Gadbois L."/>
            <person name="Gearin G."/>
            <person name="Gearin C.R."/>
            <person name="Giannoukos G."/>
            <person name="Goode T."/>
            <person name="Graham J."/>
            <person name="Grandbois E."/>
            <person name="Grewal S."/>
            <person name="Gyaltsen K."/>
            <person name="Hafez N."/>
            <person name="Hagos B."/>
            <person name="Hall J."/>
            <person name="Henson C."/>
            <person name="Hollinger A."/>
            <person name="Honan T."/>
            <person name="Huard M.D."/>
            <person name="Hughes L."/>
            <person name="Hurhula B."/>
            <person name="Husby M.E."/>
            <person name="Kamat A."/>
            <person name="Kanga B."/>
            <person name="Kashin S."/>
            <person name="Khazanovich D."/>
            <person name="Kisner P."/>
            <person name="Lance K."/>
            <person name="Lara M."/>
            <person name="Lee W."/>
            <person name="Lennon N."/>
            <person name="Letendre F."/>
            <person name="LeVine R."/>
            <person name="Lipovsky A."/>
            <person name="Liu X."/>
            <person name="Liu J."/>
            <person name="Liu S."/>
            <person name="Lokyitsang T."/>
            <person name="Lokyitsang Y."/>
            <person name="Lubonja R."/>
            <person name="Lui A."/>
            <person name="MacDonald P."/>
            <person name="Magnisalis V."/>
            <person name="Maru K."/>
            <person name="Matthews C."/>
            <person name="McCusker W."/>
            <person name="McDonough S."/>
            <person name="Mehta T."/>
            <person name="Meldrim J."/>
            <person name="Meneus L."/>
            <person name="Mihai O."/>
            <person name="Mihalev A."/>
            <person name="Mihova T."/>
            <person name="Mittelman R."/>
            <person name="Mlenga V."/>
            <person name="Montmayeur A."/>
            <person name="Mulrain L."/>
            <person name="Navidi A."/>
            <person name="Naylor J."/>
            <person name="Negash T."/>
            <person name="Nguyen T."/>
            <person name="Nguyen N."/>
            <person name="Nicol R."/>
            <person name="Norbu C."/>
            <person name="Norbu N."/>
            <person name="Novod N."/>
            <person name="O'Neill B."/>
            <person name="Osman S."/>
            <person name="Markiewicz E."/>
            <person name="Oyono O.L."/>
            <person name="Patti C."/>
            <person name="Phunkhang P."/>
            <person name="Pierre F."/>
            <person name="Priest M."/>
            <person name="Raghuraman S."/>
            <person name="Rege F."/>
            <person name="Reyes R."/>
            <person name="Rise C."/>
            <person name="Rogov P."/>
            <person name="Ross K."/>
            <person name="Ryan E."/>
            <person name="Settipalli S."/>
            <person name="Shea T."/>
            <person name="Sherpa N."/>
            <person name="Shi L."/>
            <person name="Shih D."/>
            <person name="Sparrow T."/>
            <person name="Spaulding J."/>
            <person name="Stalker J."/>
            <person name="Stange-Thomann N."/>
            <person name="Stavropoulos S."/>
            <person name="Stone C."/>
            <person name="Strader C."/>
            <person name="Tesfaye S."/>
            <person name="Thomson T."/>
            <person name="Thoulutsang Y."/>
            <person name="Thoulutsang D."/>
            <person name="Topham K."/>
            <person name="Topping I."/>
            <person name="Tsamla T."/>
            <person name="Vassiliev H."/>
            <person name="Vo A."/>
            <person name="Wangchuk T."/>
            <person name="Wangdi T."/>
            <person name="Weiand M."/>
            <person name="Wilkinson J."/>
            <person name="Wilson A."/>
            <person name="Yadav S."/>
            <person name="Young G."/>
            <person name="Yu Q."/>
            <person name="Zembek L."/>
            <person name="Zhong D."/>
            <person name="Zimmer A."/>
            <person name="Zwirko Z."/>
            <person name="Jaffe D.B."/>
            <person name="Alvarez P."/>
            <person name="Brockman W."/>
            <person name="Butler J."/>
            <person name="Chin C."/>
            <person name="Gnerre S."/>
            <person name="Grabherr M."/>
            <person name="Kleber M."/>
            <person name="Mauceli E."/>
            <person name="MacCallum I."/>
        </authorList>
    </citation>
    <scope>NUCLEOTIDE SEQUENCE [LARGE SCALE GENOMIC DNA]</scope>
    <source>
        <strain evidence="7">Tucson 14024-0371.13</strain>
    </source>
</reference>
<evidence type="ECO:0000256" key="1">
    <source>
        <dbReference type="ARBA" id="ARBA00004370"/>
    </source>
</evidence>
<feature type="transmembrane region" description="Helical" evidence="5">
    <location>
        <begin position="347"/>
        <end position="366"/>
    </location>
</feature>
<comment type="subcellular location">
    <subcellularLocation>
        <location evidence="1">Membrane</location>
    </subcellularLocation>
</comment>
<dbReference type="InterPro" id="IPR036259">
    <property type="entry name" value="MFS_trans_sf"/>
</dbReference>
<dbReference type="PANTHER" id="PTHR23529:SF2">
    <property type="entry name" value="GH19118P-RELATED"/>
    <property type="match status" value="1"/>
</dbReference>
<sequence length="486" mass="54188">MPMLPTIEEEGKLSWMRLMWKYRLQFQSMASASIVFVGCGMRLAWSIFDTPAGKFLNNSNTHNLMMSWFIGAALGAILAALFVQRVTKNVAYTSSGFLLIMAGILNLFLPQYFLAACYSSVSVGAAYGLTQTQALVTGSEVAHKSIRGMLLSCERVFLWLGVCVQVFYTRVWYNLEPLESQGSHLHIDQLHGMAMAGLGLGAVILALAHRLESPLLLLHQERDMAVGDTLKALHGQSSTELVRLREDCRQLHSARDWERFVEDPEEAAVASATWRKWARRVMPFFKVLLLRCFATLAVSLSYNRAFLVVSWHGLECDMNCLYWLAFAGLVGSVLGAFIVDWQGRRKLCSLSLFLAGIVIVMVGGVFEHLESVMKTYYDINLQAIAFLMLLFEVIVSGGVAVPALIYTAEAFSIAHKARCLAGILILEQLLQLGLLLAVFEHCVTVSIFFFTIGGLSFIIGVMVFIFMPETKQLTLYECLLQFKKVP</sequence>
<dbReference type="HOGENOM" id="CLU_565340_0_0_1"/>
<evidence type="ECO:0000256" key="4">
    <source>
        <dbReference type="ARBA" id="ARBA00023136"/>
    </source>
</evidence>
<feature type="transmembrane region" description="Helical" evidence="5">
    <location>
        <begin position="445"/>
        <end position="467"/>
    </location>
</feature>
<evidence type="ECO:0000313" key="6">
    <source>
        <dbReference type="EMBL" id="EDV40596.1"/>
    </source>
</evidence>
<feature type="transmembrane region" description="Helical" evidence="5">
    <location>
        <begin position="90"/>
        <end position="109"/>
    </location>
</feature>
<dbReference type="GO" id="GO:0016020">
    <property type="term" value="C:membrane"/>
    <property type="evidence" value="ECO:0007669"/>
    <property type="project" value="UniProtKB-SubCell"/>
</dbReference>
<dbReference type="SUPFAM" id="SSF103473">
    <property type="entry name" value="MFS general substrate transporter"/>
    <property type="match status" value="1"/>
</dbReference>
<dbReference type="OrthoDB" id="8018628at2759"/>
<dbReference type="InterPro" id="IPR005828">
    <property type="entry name" value="MFS_sugar_transport-like"/>
</dbReference>
<dbReference type="PhylomeDB" id="B3M591"/>
<keyword evidence="3 5" id="KW-1133">Transmembrane helix</keyword>
<feature type="transmembrane region" description="Helical" evidence="5">
    <location>
        <begin position="386"/>
        <end position="407"/>
    </location>
</feature>
<feature type="transmembrane region" description="Helical" evidence="5">
    <location>
        <begin position="322"/>
        <end position="340"/>
    </location>
</feature>
<feature type="transmembrane region" description="Helical" evidence="5">
    <location>
        <begin position="193"/>
        <end position="211"/>
    </location>
</feature>
<gene>
    <name evidence="6" type="primary">Dana\GF23847</name>
    <name evidence="6" type="synonym">dana_GLEANR_8616</name>
    <name evidence="6" type="ORF">GF23847</name>
</gene>
<dbReference type="Gene3D" id="1.20.1250.20">
    <property type="entry name" value="MFS general substrate transporter like domains"/>
    <property type="match status" value="1"/>
</dbReference>
<feature type="transmembrane region" description="Helical" evidence="5">
    <location>
        <begin position="419"/>
        <end position="439"/>
    </location>
</feature>
<feature type="transmembrane region" description="Helical" evidence="5">
    <location>
        <begin position="26"/>
        <end position="45"/>
    </location>
</feature>
<feature type="transmembrane region" description="Helical" evidence="5">
    <location>
        <begin position="65"/>
        <end position="83"/>
    </location>
</feature>
<dbReference type="OMA" id="LMWRYRL"/>
<proteinExistence type="predicted"/>
<evidence type="ECO:0008006" key="8">
    <source>
        <dbReference type="Google" id="ProtNLM"/>
    </source>
</evidence>
<dbReference type="EMBL" id="CH902618">
    <property type="protein sequence ID" value="EDV40596.1"/>
    <property type="molecule type" value="Genomic_DNA"/>
</dbReference>
<evidence type="ECO:0000256" key="5">
    <source>
        <dbReference type="SAM" id="Phobius"/>
    </source>
</evidence>
<name>B3M591_DROAN</name>
<evidence type="ECO:0000313" key="7">
    <source>
        <dbReference type="Proteomes" id="UP000007801"/>
    </source>
</evidence>
<dbReference type="KEGG" id="dan:6506484"/>
<dbReference type="GO" id="GO:0022857">
    <property type="term" value="F:transmembrane transporter activity"/>
    <property type="evidence" value="ECO:0007669"/>
    <property type="project" value="InterPro"/>
</dbReference>
<keyword evidence="7" id="KW-1185">Reference proteome</keyword>
<dbReference type="STRING" id="7217.B3M591"/>
<evidence type="ECO:0000256" key="2">
    <source>
        <dbReference type="ARBA" id="ARBA00022692"/>
    </source>
</evidence>